<organism evidence="3 4">
    <name type="scientific">Paracoccus zhejiangensis</name>
    <dbReference type="NCBI Taxonomy" id="1077935"/>
    <lineage>
        <taxon>Bacteria</taxon>
        <taxon>Pseudomonadati</taxon>
        <taxon>Pseudomonadota</taxon>
        <taxon>Alphaproteobacteria</taxon>
        <taxon>Rhodobacterales</taxon>
        <taxon>Paracoccaceae</taxon>
        <taxon>Paracoccus</taxon>
    </lineage>
</organism>
<proteinExistence type="predicted"/>
<accession>A0A2H5EU60</accession>
<evidence type="ECO:0000313" key="4">
    <source>
        <dbReference type="Proteomes" id="UP000234530"/>
    </source>
</evidence>
<feature type="domain" description="SAF" evidence="2">
    <location>
        <begin position="17"/>
        <end position="88"/>
    </location>
</feature>
<gene>
    <name evidence="3" type="ORF">CX676_00525</name>
</gene>
<protein>
    <recommendedName>
        <fullName evidence="2">SAF domain-containing protein</fullName>
    </recommendedName>
</protein>
<name>A0A2H5EU60_9RHOB</name>
<keyword evidence="4" id="KW-1185">Reference proteome</keyword>
<dbReference type="InterPro" id="IPR052172">
    <property type="entry name" value="UxaA_altronate/galactarate_dh"/>
</dbReference>
<dbReference type="PANTHER" id="PTHR30536:SF5">
    <property type="entry name" value="ALTRONATE DEHYDRATASE"/>
    <property type="match status" value="1"/>
</dbReference>
<dbReference type="InterPro" id="IPR013974">
    <property type="entry name" value="SAF"/>
</dbReference>
<dbReference type="KEGG" id="pzh:CX676_00525"/>
<dbReference type="PANTHER" id="PTHR30536">
    <property type="entry name" value="ALTRONATE/GALACTARATE DEHYDRATASE"/>
    <property type="match status" value="1"/>
</dbReference>
<dbReference type="GO" id="GO:0016829">
    <property type="term" value="F:lyase activity"/>
    <property type="evidence" value="ECO:0007669"/>
    <property type="project" value="UniProtKB-KW"/>
</dbReference>
<dbReference type="SMART" id="SM00858">
    <property type="entry name" value="SAF"/>
    <property type="match status" value="1"/>
</dbReference>
<dbReference type="InterPro" id="IPR044144">
    <property type="entry name" value="SAF_UxaA/GarD"/>
</dbReference>
<evidence type="ECO:0000256" key="1">
    <source>
        <dbReference type="ARBA" id="ARBA00023239"/>
    </source>
</evidence>
<dbReference type="CDD" id="cd11613">
    <property type="entry name" value="SAF_AH_GD"/>
    <property type="match status" value="1"/>
</dbReference>
<evidence type="ECO:0000313" key="3">
    <source>
        <dbReference type="EMBL" id="AUH62832.1"/>
    </source>
</evidence>
<dbReference type="Proteomes" id="UP000234530">
    <property type="component" value="Chromosome"/>
</dbReference>
<dbReference type="EMBL" id="CP025430">
    <property type="protein sequence ID" value="AUH62832.1"/>
    <property type="molecule type" value="Genomic_DNA"/>
</dbReference>
<dbReference type="Pfam" id="PF08666">
    <property type="entry name" value="SAF"/>
    <property type="match status" value="1"/>
</dbReference>
<reference evidence="3 4" key="1">
    <citation type="journal article" date="2013" name="Antonie Van Leeuwenhoek">
        <title>Paracoccus zhejiangensis sp. nov., isolated from activated sludge in wastewater-treatment system.</title>
        <authorList>
            <person name="Wu Z.G."/>
            <person name="Zhang D.F."/>
            <person name="Liu Y.L."/>
            <person name="Wang F."/>
            <person name="Jiang X."/>
            <person name="Li C."/>
            <person name="Li S.P."/>
            <person name="Hong Q."/>
            <person name="Li W.J."/>
        </authorList>
    </citation>
    <scope>NUCLEOTIDE SEQUENCE [LARGE SCALE GENOMIC DNA]</scope>
    <source>
        <strain evidence="3 4">J6</strain>
    </source>
</reference>
<sequence>MTDQPITAGLLRLAVEDNVLVATGPLVPGATAINGGGEMHLREAVTLGHKVAARPIAKGEKILKYGVSIGSATEDIAAGQHVHVHNMQSDYTPTHVLNETATGGRDA</sequence>
<evidence type="ECO:0000259" key="2">
    <source>
        <dbReference type="SMART" id="SM00858"/>
    </source>
</evidence>
<keyword evidence="1" id="KW-0456">Lyase</keyword>
<dbReference type="GO" id="GO:0019698">
    <property type="term" value="P:D-galacturonate catabolic process"/>
    <property type="evidence" value="ECO:0007669"/>
    <property type="project" value="TreeGrafter"/>
</dbReference>
<dbReference type="Gene3D" id="2.30.130.110">
    <property type="match status" value="1"/>
</dbReference>
<dbReference type="AlphaFoldDB" id="A0A2H5EU60"/>